<dbReference type="InterPro" id="IPR050523">
    <property type="entry name" value="AKR_Detox_Biosynth"/>
</dbReference>
<dbReference type="PRINTS" id="PR00069">
    <property type="entry name" value="ALDKETRDTASE"/>
</dbReference>
<dbReference type="SUPFAM" id="SSF51430">
    <property type="entry name" value="NAD(P)-linked oxidoreductase"/>
    <property type="match status" value="1"/>
</dbReference>
<dbReference type="InterPro" id="IPR023210">
    <property type="entry name" value="NADP_OxRdtase_dom"/>
</dbReference>
<evidence type="ECO:0000313" key="4">
    <source>
        <dbReference type="EMBL" id="NOT35696.1"/>
    </source>
</evidence>
<evidence type="ECO:0000313" key="5">
    <source>
        <dbReference type="Proteomes" id="UP000580839"/>
    </source>
</evidence>
<dbReference type="Pfam" id="PF00248">
    <property type="entry name" value="Aldo_ket_red"/>
    <property type="match status" value="1"/>
</dbReference>
<comment type="caution">
    <text evidence="4">The sequence shown here is derived from an EMBL/GenBank/DDBJ whole genome shotgun (WGS) entry which is preliminary data.</text>
</comment>
<proteinExistence type="predicted"/>
<feature type="domain" description="NADP-dependent oxidoreductase" evidence="3">
    <location>
        <begin position="15"/>
        <end position="317"/>
    </location>
</feature>
<feature type="compositionally biased region" description="Basic residues" evidence="2">
    <location>
        <begin position="324"/>
        <end position="348"/>
    </location>
</feature>
<dbReference type="InterPro" id="IPR036812">
    <property type="entry name" value="NAD(P)_OxRdtase_dom_sf"/>
</dbReference>
<feature type="region of interest" description="Disordered" evidence="2">
    <location>
        <begin position="321"/>
        <end position="348"/>
    </location>
</feature>
<dbReference type="Gene3D" id="3.20.20.100">
    <property type="entry name" value="NADP-dependent oxidoreductase domain"/>
    <property type="match status" value="1"/>
</dbReference>
<dbReference type="PANTHER" id="PTHR43364">
    <property type="entry name" value="NADH-SPECIFIC METHYLGLYOXAL REDUCTASE-RELATED"/>
    <property type="match status" value="1"/>
</dbReference>
<gene>
    <name evidence="4" type="ORF">HOP12_16265</name>
</gene>
<name>A0A849SM70_UNCEI</name>
<protein>
    <submittedName>
        <fullName evidence="4">Aldo/keto reductase</fullName>
    </submittedName>
</protein>
<dbReference type="GO" id="GO:0005829">
    <property type="term" value="C:cytosol"/>
    <property type="evidence" value="ECO:0007669"/>
    <property type="project" value="UniProtKB-ARBA"/>
</dbReference>
<dbReference type="InterPro" id="IPR020471">
    <property type="entry name" value="AKR"/>
</dbReference>
<reference evidence="4 5" key="1">
    <citation type="submission" date="2020-04" db="EMBL/GenBank/DDBJ databases">
        <title>Metagenomic profiling of ammonia- and methane-oxidizing microorganisms in a Dutch drinking water treatment plant.</title>
        <authorList>
            <person name="Poghosyan L."/>
            <person name="Leucker S."/>
        </authorList>
    </citation>
    <scope>NUCLEOTIDE SEQUENCE [LARGE SCALE GENOMIC DNA]</scope>
    <source>
        <strain evidence="4">S-RSF-IL-03</strain>
    </source>
</reference>
<evidence type="ECO:0000256" key="2">
    <source>
        <dbReference type="SAM" id="MobiDB-lite"/>
    </source>
</evidence>
<keyword evidence="1" id="KW-0560">Oxidoreductase</keyword>
<dbReference type="PANTHER" id="PTHR43364:SF4">
    <property type="entry name" value="NAD(P)-LINKED OXIDOREDUCTASE SUPERFAMILY PROTEIN"/>
    <property type="match status" value="1"/>
</dbReference>
<dbReference type="AlphaFoldDB" id="A0A849SM70"/>
<evidence type="ECO:0000256" key="1">
    <source>
        <dbReference type="ARBA" id="ARBA00023002"/>
    </source>
</evidence>
<sequence length="348" mass="38000">MNYRRLGRSGLKVSELALGSWTTYGGSLDDAKAALVIRRAFELGINLFDTADVYVRGAAETVLGKALQDLPREQVVIATKVMGRVWDGPLGAGLSRKHIFDAIDQSLKRLGTDYVDLYQLHAPDKDTPIEETLYAMEDLVRSGRVRYVGYSNYDHHAPLDRQVLKVQKANGWDVMVSSQPRYSLIDRHIEKDHLGFCKREGIGLIVYSPLAQGVLTNKYAGGAVPEGSRATTKFAHFLTQEKALTPENVAAAERLAATLAEHGLPAAAPVALAWVLRRPEVSSAIIGATSVAQLEENVSASDVKLTPAQWKLIEAAIAGPRPARATRAKPVRAAKPRRPAPARRRVRG</sequence>
<accession>A0A849SM70</accession>
<dbReference type="Proteomes" id="UP000580839">
    <property type="component" value="Unassembled WGS sequence"/>
</dbReference>
<dbReference type="FunFam" id="3.20.20.100:FF:000004">
    <property type="entry name" value="Oxidoreductase, aldo/keto reductase"/>
    <property type="match status" value="1"/>
</dbReference>
<dbReference type="GO" id="GO:0016491">
    <property type="term" value="F:oxidoreductase activity"/>
    <property type="evidence" value="ECO:0007669"/>
    <property type="project" value="UniProtKB-KW"/>
</dbReference>
<dbReference type="EMBL" id="JABFRW010000213">
    <property type="protein sequence ID" value="NOT35696.1"/>
    <property type="molecule type" value="Genomic_DNA"/>
</dbReference>
<organism evidence="4 5">
    <name type="scientific">Eiseniibacteriota bacterium</name>
    <dbReference type="NCBI Taxonomy" id="2212470"/>
    <lineage>
        <taxon>Bacteria</taxon>
        <taxon>Candidatus Eiseniibacteriota</taxon>
    </lineage>
</organism>
<evidence type="ECO:0000259" key="3">
    <source>
        <dbReference type="Pfam" id="PF00248"/>
    </source>
</evidence>